<proteinExistence type="predicted"/>
<keyword evidence="3" id="KW-1185">Reference proteome</keyword>
<evidence type="ECO:0000313" key="3">
    <source>
        <dbReference type="Proteomes" id="UP001632038"/>
    </source>
</evidence>
<name>A0ABD3DU57_9LAMI</name>
<organism evidence="2 3">
    <name type="scientific">Castilleja foliolosa</name>
    <dbReference type="NCBI Taxonomy" id="1961234"/>
    <lineage>
        <taxon>Eukaryota</taxon>
        <taxon>Viridiplantae</taxon>
        <taxon>Streptophyta</taxon>
        <taxon>Embryophyta</taxon>
        <taxon>Tracheophyta</taxon>
        <taxon>Spermatophyta</taxon>
        <taxon>Magnoliopsida</taxon>
        <taxon>eudicotyledons</taxon>
        <taxon>Gunneridae</taxon>
        <taxon>Pentapetalae</taxon>
        <taxon>asterids</taxon>
        <taxon>lamiids</taxon>
        <taxon>Lamiales</taxon>
        <taxon>Orobanchaceae</taxon>
        <taxon>Pedicularideae</taxon>
        <taxon>Castillejinae</taxon>
        <taxon>Castilleja</taxon>
    </lineage>
</organism>
<dbReference type="EMBL" id="JAVIJP010000013">
    <property type="protein sequence ID" value="KAL3645795.1"/>
    <property type="molecule type" value="Genomic_DNA"/>
</dbReference>
<keyword evidence="1" id="KW-0812">Transmembrane</keyword>
<dbReference type="Proteomes" id="UP001632038">
    <property type="component" value="Unassembled WGS sequence"/>
</dbReference>
<reference evidence="3" key="1">
    <citation type="journal article" date="2024" name="IScience">
        <title>Strigolactones Initiate the Formation of Haustorium-like Structures in Castilleja.</title>
        <authorList>
            <person name="Buerger M."/>
            <person name="Peterson D."/>
            <person name="Chory J."/>
        </authorList>
    </citation>
    <scope>NUCLEOTIDE SEQUENCE [LARGE SCALE GENOMIC DNA]</scope>
</reference>
<evidence type="ECO:0000256" key="1">
    <source>
        <dbReference type="SAM" id="Phobius"/>
    </source>
</evidence>
<dbReference type="AlphaFoldDB" id="A0ABD3DU57"/>
<feature type="transmembrane region" description="Helical" evidence="1">
    <location>
        <begin position="66"/>
        <end position="92"/>
    </location>
</feature>
<keyword evidence="1" id="KW-1133">Transmembrane helix</keyword>
<sequence>MAKGPSPLIPLLLVAGLGLFLRGNSFPFNFNLPSASEAESAIFIYVLSVPFLMILTVWANHMIVLALLLTLVTYTVSTVLLGPLMLILIVYVAGKYLSSFKCNDEELGWGCVLLLVLFLLRWVSLDEGRQSGALVVAIVIFACFHFGS</sequence>
<comment type="caution">
    <text evidence="2">The sequence shown here is derived from an EMBL/GenBank/DDBJ whole genome shotgun (WGS) entry which is preliminary data.</text>
</comment>
<feature type="transmembrane region" description="Helical" evidence="1">
    <location>
        <begin position="131"/>
        <end position="147"/>
    </location>
</feature>
<protein>
    <submittedName>
        <fullName evidence="2">Uncharacterized protein</fullName>
    </submittedName>
</protein>
<accession>A0ABD3DU57</accession>
<feature type="transmembrane region" description="Helical" evidence="1">
    <location>
        <begin position="41"/>
        <end position="59"/>
    </location>
</feature>
<feature type="transmembrane region" description="Helical" evidence="1">
    <location>
        <begin position="107"/>
        <end position="124"/>
    </location>
</feature>
<keyword evidence="1" id="KW-0472">Membrane</keyword>
<evidence type="ECO:0000313" key="2">
    <source>
        <dbReference type="EMBL" id="KAL3645795.1"/>
    </source>
</evidence>
<gene>
    <name evidence="2" type="ORF">CASFOL_010975</name>
</gene>